<sequence>MGDDGNRFSSLLGGDTSGGRYEWGVRALYDLSPSAFERVVGALYIAEGYEVERAGPTVEGGIDLIAKKSGFIRSKTVVISIIPPGGTVSLPTVKQLERGRGINGAKVGILVRPKPFRDEIRRAATDNGAIELLDGQQLTTRLTDNGVAHPGR</sequence>
<dbReference type="GO" id="GO:0009307">
    <property type="term" value="P:DNA restriction-modification system"/>
    <property type="evidence" value="ECO:0007669"/>
    <property type="project" value="InterPro"/>
</dbReference>
<dbReference type="InterPro" id="IPR007560">
    <property type="entry name" value="Restrct_endonuc_IV_Mrr"/>
</dbReference>
<dbReference type="AlphaFoldDB" id="A0A8U0A0A6"/>
<proteinExistence type="predicted"/>
<dbReference type="GO" id="GO:0004519">
    <property type="term" value="F:endonuclease activity"/>
    <property type="evidence" value="ECO:0007669"/>
    <property type="project" value="UniProtKB-KW"/>
</dbReference>
<accession>A0A8U0A0A6</accession>
<feature type="domain" description="Restriction endonuclease type IV Mrr" evidence="1">
    <location>
        <begin position="30"/>
        <end position="140"/>
    </location>
</feature>
<dbReference type="GeneID" id="71927899"/>
<dbReference type="SUPFAM" id="SSF52980">
    <property type="entry name" value="Restriction endonuclease-like"/>
    <property type="match status" value="1"/>
</dbReference>
<keyword evidence="2" id="KW-0255">Endonuclease</keyword>
<evidence type="ECO:0000313" key="3">
    <source>
        <dbReference type="Proteomes" id="UP000831768"/>
    </source>
</evidence>
<keyword evidence="2" id="KW-0540">Nuclease</keyword>
<dbReference type="GO" id="GO:0003677">
    <property type="term" value="F:DNA binding"/>
    <property type="evidence" value="ECO:0007669"/>
    <property type="project" value="InterPro"/>
</dbReference>
<keyword evidence="2" id="KW-0378">Hydrolase</keyword>
<gene>
    <name evidence="2" type="ORF">MW046_07590</name>
</gene>
<evidence type="ECO:0000313" key="2">
    <source>
        <dbReference type="EMBL" id="UPM41848.1"/>
    </source>
</evidence>
<keyword evidence="3" id="KW-1185">Reference proteome</keyword>
<organism evidence="2 3">
    <name type="scientific">Halocatena salina</name>
    <dbReference type="NCBI Taxonomy" id="2934340"/>
    <lineage>
        <taxon>Archaea</taxon>
        <taxon>Methanobacteriati</taxon>
        <taxon>Methanobacteriota</taxon>
        <taxon>Stenosarchaea group</taxon>
        <taxon>Halobacteria</taxon>
        <taxon>Halobacteriales</taxon>
        <taxon>Natronomonadaceae</taxon>
        <taxon>Halocatena</taxon>
    </lineage>
</organism>
<dbReference type="Proteomes" id="UP000831768">
    <property type="component" value="Chromosome"/>
</dbReference>
<dbReference type="EMBL" id="CP096019">
    <property type="protein sequence ID" value="UPM41848.1"/>
    <property type="molecule type" value="Genomic_DNA"/>
</dbReference>
<dbReference type="Pfam" id="PF04471">
    <property type="entry name" value="Mrr_cat"/>
    <property type="match status" value="1"/>
</dbReference>
<dbReference type="InterPro" id="IPR011335">
    <property type="entry name" value="Restrct_endonuc-II-like"/>
</dbReference>
<name>A0A8U0A0A6_9EURY</name>
<reference evidence="2" key="1">
    <citation type="submission" date="2022-04" db="EMBL/GenBank/DDBJ databases">
        <title>Halocatena sp. nov., isolated from a salt lake.</title>
        <authorList>
            <person name="Cui H.-L."/>
        </authorList>
    </citation>
    <scope>NUCLEOTIDE SEQUENCE</scope>
    <source>
        <strain evidence="2">AD-1</strain>
    </source>
</reference>
<protein>
    <submittedName>
        <fullName evidence="2">Restriction endonuclease</fullName>
    </submittedName>
</protein>
<evidence type="ECO:0000259" key="1">
    <source>
        <dbReference type="Pfam" id="PF04471"/>
    </source>
</evidence>
<dbReference type="KEGG" id="haad:MW046_07590"/>
<dbReference type="Gene3D" id="3.40.1350.10">
    <property type="match status" value="1"/>
</dbReference>
<dbReference type="RefSeq" id="WP_247992528.1">
    <property type="nucleotide sequence ID" value="NZ_CP096019.1"/>
</dbReference>
<dbReference type="InterPro" id="IPR011856">
    <property type="entry name" value="tRNA_endonuc-like_dom_sf"/>
</dbReference>